<accession>A0A0A0YR64</accession>
<feature type="compositionally biased region" description="Basic and acidic residues" evidence="1">
    <location>
        <begin position="175"/>
        <end position="189"/>
    </location>
</feature>
<gene>
    <name evidence="2" type="ORF">NW77_074</name>
</gene>
<feature type="compositionally biased region" description="Polar residues" evidence="1">
    <location>
        <begin position="212"/>
        <end position="222"/>
    </location>
</feature>
<dbReference type="Proteomes" id="UP000030322">
    <property type="component" value="Segment"/>
</dbReference>
<reference evidence="2 3" key="1">
    <citation type="submission" date="2014-10" db="EMBL/GenBank/DDBJ databases">
        <title>Characterization of a new ViI-like Erwinia amylovora bacteriophage.</title>
        <authorList>
            <person name="Lagonenko A.L."/>
            <person name="Valentovich L.N."/>
        </authorList>
    </citation>
    <scope>NUCLEOTIDE SEQUENCE [LARGE SCALE GENOMIC DNA]</scope>
</reference>
<name>A0A0A0YR64_9CAUD</name>
<feature type="region of interest" description="Disordered" evidence="1">
    <location>
        <begin position="212"/>
        <end position="235"/>
    </location>
</feature>
<keyword evidence="3" id="KW-1185">Reference proteome</keyword>
<evidence type="ECO:0000256" key="1">
    <source>
        <dbReference type="SAM" id="MobiDB-lite"/>
    </source>
</evidence>
<dbReference type="RefSeq" id="YP_009147586.1">
    <property type="nucleotide sequence ID" value="NC_027340.1"/>
</dbReference>
<protein>
    <submittedName>
        <fullName evidence="2">Sigma factor involved in late transcription</fullName>
    </submittedName>
</protein>
<feature type="region of interest" description="Disordered" evidence="1">
    <location>
        <begin position="175"/>
        <end position="196"/>
    </location>
</feature>
<dbReference type="GeneID" id="24623201"/>
<proteinExistence type="predicted"/>
<dbReference type="EMBL" id="KP037007">
    <property type="protein sequence ID" value="AIX13082.1"/>
    <property type="molecule type" value="Genomic_DNA"/>
</dbReference>
<dbReference type="OrthoDB" id="7949at10239"/>
<evidence type="ECO:0000313" key="3">
    <source>
        <dbReference type="Proteomes" id="UP000030322"/>
    </source>
</evidence>
<organism evidence="2 3">
    <name type="scientific">Erwinia phage phiEa2809</name>
    <dbReference type="NCBI Taxonomy" id="1564096"/>
    <lineage>
        <taxon>Viruses</taxon>
        <taxon>Duplodnaviria</taxon>
        <taxon>Heunggongvirae</taxon>
        <taxon>Uroviricota</taxon>
        <taxon>Caudoviricetes</taxon>
        <taxon>Pantevenvirales</taxon>
        <taxon>Ackermannviridae</taxon>
        <taxon>Nezavisimistyvirus</taxon>
        <taxon>Nezavisimistyvirus Ea2809</taxon>
    </lineage>
</organism>
<evidence type="ECO:0000313" key="2">
    <source>
        <dbReference type="EMBL" id="AIX13082.1"/>
    </source>
</evidence>
<sequence length="235" mass="26441">MGMNFVERADTSAKYFSDKDNDLIVDILVDWIPGRKAAIANGTKLPAVPEIVGRAIQSITERTSTRYNYRDYPFREDMVGDAVLNMIRYLHTFDVSRVGIKNKVNFFSWVTMCADRSFSKKISDEEGQTYLKLRAFEEVGGFAAFQDEADVDISTFTENTGIAMDFRERLGNFEDKRERQRTKEREKAKAQTKTVKQAKIPKAFALYLSSGNNSQTANSTDAPSGVAVGVDNDPI</sequence>
<dbReference type="KEGG" id="vg:24623201"/>